<feature type="domain" description="Nudix hydrolase" evidence="4">
    <location>
        <begin position="18"/>
        <end position="158"/>
    </location>
</feature>
<evidence type="ECO:0000313" key="6">
    <source>
        <dbReference type="Proteomes" id="UP000183447"/>
    </source>
</evidence>
<dbReference type="PRINTS" id="PR00502">
    <property type="entry name" value="NUDIXFAMILY"/>
</dbReference>
<comment type="similarity">
    <text evidence="3">Belongs to the Nudix hydrolase family.</text>
</comment>
<dbReference type="RefSeq" id="WP_072340964.1">
    <property type="nucleotide sequence ID" value="NZ_FPKU01000001.1"/>
</dbReference>
<dbReference type="AlphaFoldDB" id="A0A1K2HXF2"/>
<proteinExistence type="inferred from homology"/>
<dbReference type="CDD" id="cd04688">
    <property type="entry name" value="NUDIX_Hydrolase"/>
    <property type="match status" value="1"/>
</dbReference>
<evidence type="ECO:0000313" key="5">
    <source>
        <dbReference type="EMBL" id="SFZ83595.1"/>
    </source>
</evidence>
<keyword evidence="6" id="KW-1185">Reference proteome</keyword>
<name>A0A1K2HXF2_9HYPH</name>
<dbReference type="InterPro" id="IPR000086">
    <property type="entry name" value="NUDIX_hydrolase_dom"/>
</dbReference>
<dbReference type="InterPro" id="IPR020084">
    <property type="entry name" value="NUDIX_hydrolase_CS"/>
</dbReference>
<dbReference type="STRING" id="665118.SAMN02983003_1738"/>
<dbReference type="PROSITE" id="PS51462">
    <property type="entry name" value="NUDIX"/>
    <property type="match status" value="1"/>
</dbReference>
<dbReference type="InterPro" id="IPR020476">
    <property type="entry name" value="Nudix_hydrolase"/>
</dbReference>
<organism evidence="5 6">
    <name type="scientific">Devosia enhydra</name>
    <dbReference type="NCBI Taxonomy" id="665118"/>
    <lineage>
        <taxon>Bacteria</taxon>
        <taxon>Pseudomonadati</taxon>
        <taxon>Pseudomonadota</taxon>
        <taxon>Alphaproteobacteria</taxon>
        <taxon>Hyphomicrobiales</taxon>
        <taxon>Devosiaceae</taxon>
        <taxon>Devosia</taxon>
    </lineage>
</organism>
<dbReference type="PANTHER" id="PTHR43046">
    <property type="entry name" value="GDP-MANNOSE MANNOSYL HYDROLASE"/>
    <property type="match status" value="1"/>
</dbReference>
<evidence type="ECO:0000256" key="2">
    <source>
        <dbReference type="ARBA" id="ARBA00022801"/>
    </source>
</evidence>
<dbReference type="PROSITE" id="PS00893">
    <property type="entry name" value="NUDIX_BOX"/>
    <property type="match status" value="1"/>
</dbReference>
<dbReference type="GO" id="GO:0016787">
    <property type="term" value="F:hydrolase activity"/>
    <property type="evidence" value="ECO:0007669"/>
    <property type="project" value="UniProtKB-KW"/>
</dbReference>
<dbReference type="PANTHER" id="PTHR43046:SF14">
    <property type="entry name" value="MUTT_NUDIX FAMILY PROTEIN"/>
    <property type="match status" value="1"/>
</dbReference>
<dbReference type="OrthoDB" id="9804442at2"/>
<dbReference type="Pfam" id="PF00293">
    <property type="entry name" value="NUDIX"/>
    <property type="match status" value="1"/>
</dbReference>
<protein>
    <submittedName>
        <fullName evidence="5">ADP-ribose pyrophosphatase YjhB, NUDIX family</fullName>
    </submittedName>
</protein>
<accession>A0A1K2HXF2</accession>
<sequence length="174" mass="19838">MPDPARRMLSFDIERPQPWRFQFRTAGIAIRDGHVLACREDDDPYLLLPGGRVELGERSDEALLREIAEETGFEAALGPLAYSVENIFERDGIVFHELSRYYRVALTEAFPFVPEAVALTRPDEGHVLRFSWIPIEPAFLARANLLPAWLQMRLASLPDTPEHLILDDRGLARD</sequence>
<dbReference type="InterPro" id="IPR015797">
    <property type="entry name" value="NUDIX_hydrolase-like_dom_sf"/>
</dbReference>
<gene>
    <name evidence="5" type="ORF">SAMN02983003_1738</name>
</gene>
<keyword evidence="2 3" id="KW-0378">Hydrolase</keyword>
<comment type="cofactor">
    <cofactor evidence="1">
        <name>Mg(2+)</name>
        <dbReference type="ChEBI" id="CHEBI:18420"/>
    </cofactor>
</comment>
<reference evidence="5 6" key="1">
    <citation type="submission" date="2016-11" db="EMBL/GenBank/DDBJ databases">
        <authorList>
            <person name="Jaros S."/>
            <person name="Januszkiewicz K."/>
            <person name="Wedrychowicz H."/>
        </authorList>
    </citation>
    <scope>NUCLEOTIDE SEQUENCE [LARGE SCALE GENOMIC DNA]</scope>
    <source>
        <strain evidence="5 6">ATCC 23634</strain>
    </source>
</reference>
<dbReference type="Gene3D" id="3.90.79.10">
    <property type="entry name" value="Nucleoside Triphosphate Pyrophosphohydrolase"/>
    <property type="match status" value="1"/>
</dbReference>
<evidence type="ECO:0000256" key="3">
    <source>
        <dbReference type="RuleBase" id="RU003476"/>
    </source>
</evidence>
<dbReference type="Proteomes" id="UP000183447">
    <property type="component" value="Unassembled WGS sequence"/>
</dbReference>
<evidence type="ECO:0000259" key="4">
    <source>
        <dbReference type="PROSITE" id="PS51462"/>
    </source>
</evidence>
<evidence type="ECO:0000256" key="1">
    <source>
        <dbReference type="ARBA" id="ARBA00001946"/>
    </source>
</evidence>
<dbReference type="SUPFAM" id="SSF55811">
    <property type="entry name" value="Nudix"/>
    <property type="match status" value="1"/>
</dbReference>
<dbReference type="EMBL" id="FPKU01000001">
    <property type="protein sequence ID" value="SFZ83595.1"/>
    <property type="molecule type" value="Genomic_DNA"/>
</dbReference>